<dbReference type="InterPro" id="IPR006035">
    <property type="entry name" value="Ureohydrolase"/>
</dbReference>
<dbReference type="SUPFAM" id="SSF52768">
    <property type="entry name" value="Arginase/deacetylase"/>
    <property type="match status" value="1"/>
</dbReference>
<dbReference type="Pfam" id="PF00491">
    <property type="entry name" value="Arginase"/>
    <property type="match status" value="1"/>
</dbReference>
<keyword evidence="1" id="KW-0479">Metal-binding</keyword>
<evidence type="ECO:0008006" key="8">
    <source>
        <dbReference type="Google" id="ProtNLM"/>
    </source>
</evidence>
<comment type="similarity">
    <text evidence="3 4">Belongs to the arginase family.</text>
</comment>
<gene>
    <name evidence="6" type="ORF">LTR77_000513</name>
</gene>
<feature type="signal peptide" evidence="5">
    <location>
        <begin position="1"/>
        <end position="19"/>
    </location>
</feature>
<reference evidence="6 7" key="1">
    <citation type="submission" date="2023-08" db="EMBL/GenBank/DDBJ databases">
        <title>Black Yeasts Isolated from many extreme environments.</title>
        <authorList>
            <person name="Coleine C."/>
            <person name="Stajich J.E."/>
            <person name="Selbmann L."/>
        </authorList>
    </citation>
    <scope>NUCLEOTIDE SEQUENCE [LARGE SCALE GENOMIC DNA]</scope>
    <source>
        <strain evidence="6 7">CCFEE 5935</strain>
    </source>
</reference>
<keyword evidence="2 4" id="KW-0378">Hydrolase</keyword>
<comment type="caution">
    <text evidence="6">The sequence shown here is derived from an EMBL/GenBank/DDBJ whole genome shotgun (WGS) entry which is preliminary data.</text>
</comment>
<dbReference type="GO" id="GO:0033389">
    <property type="term" value="P:putrescine biosynthetic process from arginine, via agmatine"/>
    <property type="evidence" value="ECO:0007669"/>
    <property type="project" value="TreeGrafter"/>
</dbReference>
<dbReference type="CDD" id="cd11592">
    <property type="entry name" value="Agmatinase_PAH"/>
    <property type="match status" value="1"/>
</dbReference>
<dbReference type="Gene3D" id="3.40.800.10">
    <property type="entry name" value="Ureohydrolase domain"/>
    <property type="match status" value="1"/>
</dbReference>
<dbReference type="PROSITE" id="PS51409">
    <property type="entry name" value="ARGINASE_2"/>
    <property type="match status" value="1"/>
</dbReference>
<sequence>MLNSIPFVLALAAYTQAHAGHEHDQEPLAGPLEKLWYNTIPGDGGTQADSVFSGISTFGRLPYHPCLANEDVKYDLAFIGERWAFEALGDMADGTLRGYQALRSTPVPLTALVQDSARQVVNKVFEVSLGLTKTPSSGGYNVPLDANPFHDWAKVLDCGDIPVTSYDNAFAIHQIEEGHNSILMREPATNAKAKGLSKKGKTLPRVITLGGDHTITLPLLRSMNRAYGPITVIHFDSHLDTWRPKVFGGAPSHQASINHGTYFYHASQEGLLRNDTNIHAGIRTTLSGLSDYENDGYCGFHIVEAREIDTIGTEGIIKKIHERVGHTNPVYLSIDIDTLDPAFAPATGTPETGGWSTRELRTIIRGLKGINLVSADIVEVAPAYDTNAELTTMAAADTLYEVMSLMVLGGPLSVKEDDSSTEDA</sequence>
<dbReference type="AlphaFoldDB" id="A0AAV9PQS5"/>
<evidence type="ECO:0000256" key="4">
    <source>
        <dbReference type="RuleBase" id="RU003684"/>
    </source>
</evidence>
<evidence type="ECO:0000256" key="5">
    <source>
        <dbReference type="SAM" id="SignalP"/>
    </source>
</evidence>
<organism evidence="6 7">
    <name type="scientific">Saxophila tyrrhenica</name>
    <dbReference type="NCBI Taxonomy" id="1690608"/>
    <lineage>
        <taxon>Eukaryota</taxon>
        <taxon>Fungi</taxon>
        <taxon>Dikarya</taxon>
        <taxon>Ascomycota</taxon>
        <taxon>Pezizomycotina</taxon>
        <taxon>Dothideomycetes</taxon>
        <taxon>Dothideomycetidae</taxon>
        <taxon>Mycosphaerellales</taxon>
        <taxon>Extremaceae</taxon>
        <taxon>Saxophila</taxon>
    </lineage>
</organism>
<dbReference type="PROSITE" id="PS01053">
    <property type="entry name" value="ARGINASE_1"/>
    <property type="match status" value="1"/>
</dbReference>
<accession>A0AAV9PQS5</accession>
<dbReference type="InterPro" id="IPR020855">
    <property type="entry name" value="Ureohydrolase_Mn_BS"/>
</dbReference>
<keyword evidence="7" id="KW-1185">Reference proteome</keyword>
<name>A0AAV9PQS5_9PEZI</name>
<evidence type="ECO:0000256" key="1">
    <source>
        <dbReference type="ARBA" id="ARBA00022723"/>
    </source>
</evidence>
<dbReference type="PANTHER" id="PTHR11358">
    <property type="entry name" value="ARGINASE/AGMATINASE"/>
    <property type="match status" value="1"/>
</dbReference>
<dbReference type="Proteomes" id="UP001337655">
    <property type="component" value="Unassembled WGS sequence"/>
</dbReference>
<evidence type="ECO:0000313" key="7">
    <source>
        <dbReference type="Proteomes" id="UP001337655"/>
    </source>
</evidence>
<dbReference type="RefSeq" id="XP_064664012.1">
    <property type="nucleotide sequence ID" value="XM_064797778.1"/>
</dbReference>
<dbReference type="GO" id="GO:0046872">
    <property type="term" value="F:metal ion binding"/>
    <property type="evidence" value="ECO:0007669"/>
    <property type="project" value="UniProtKB-KW"/>
</dbReference>
<dbReference type="InterPro" id="IPR023696">
    <property type="entry name" value="Ureohydrolase_dom_sf"/>
</dbReference>
<keyword evidence="5" id="KW-0732">Signal</keyword>
<dbReference type="EMBL" id="JAVRRT010000001">
    <property type="protein sequence ID" value="KAK5175374.1"/>
    <property type="molecule type" value="Genomic_DNA"/>
</dbReference>
<dbReference type="GO" id="GO:0008783">
    <property type="term" value="F:agmatinase activity"/>
    <property type="evidence" value="ECO:0007669"/>
    <property type="project" value="TreeGrafter"/>
</dbReference>
<feature type="chain" id="PRO_5043821611" description="Agmatinase" evidence="5">
    <location>
        <begin position="20"/>
        <end position="424"/>
    </location>
</feature>
<dbReference type="PRINTS" id="PR00116">
    <property type="entry name" value="ARGINASE"/>
</dbReference>
<evidence type="ECO:0000256" key="2">
    <source>
        <dbReference type="ARBA" id="ARBA00022801"/>
    </source>
</evidence>
<dbReference type="PANTHER" id="PTHR11358:SF30">
    <property type="entry name" value="AGMATINASE 1-RELATED"/>
    <property type="match status" value="1"/>
</dbReference>
<proteinExistence type="inferred from homology"/>
<evidence type="ECO:0000256" key="3">
    <source>
        <dbReference type="PROSITE-ProRule" id="PRU00742"/>
    </source>
</evidence>
<evidence type="ECO:0000313" key="6">
    <source>
        <dbReference type="EMBL" id="KAK5175374.1"/>
    </source>
</evidence>
<protein>
    <recommendedName>
        <fullName evidence="8">Agmatinase</fullName>
    </recommendedName>
</protein>
<dbReference type="GeneID" id="89921863"/>